<gene>
    <name evidence="3" type="ORF">BSL78_19664</name>
</gene>
<dbReference type="Proteomes" id="UP000230750">
    <property type="component" value="Unassembled WGS sequence"/>
</dbReference>
<name>A0A2G8K6A7_STIJA</name>
<feature type="compositionally biased region" description="Polar residues" evidence="2">
    <location>
        <begin position="146"/>
        <end position="171"/>
    </location>
</feature>
<dbReference type="GO" id="GO:0000981">
    <property type="term" value="F:DNA-binding transcription factor activity, RNA polymerase II-specific"/>
    <property type="evidence" value="ECO:0007669"/>
    <property type="project" value="TreeGrafter"/>
</dbReference>
<feature type="compositionally biased region" description="Polar residues" evidence="2">
    <location>
        <begin position="321"/>
        <end position="341"/>
    </location>
</feature>
<dbReference type="GO" id="GO:0000978">
    <property type="term" value="F:RNA polymerase II cis-regulatory region sequence-specific DNA binding"/>
    <property type="evidence" value="ECO:0007669"/>
    <property type="project" value="TreeGrafter"/>
</dbReference>
<dbReference type="InterPro" id="IPR052417">
    <property type="entry name" value="Dachshund_domain"/>
</dbReference>
<feature type="compositionally biased region" description="Polar residues" evidence="2">
    <location>
        <begin position="83"/>
        <end position="106"/>
    </location>
</feature>
<evidence type="ECO:0000256" key="1">
    <source>
        <dbReference type="SAM" id="Coils"/>
    </source>
</evidence>
<comment type="caution">
    <text evidence="3">The sequence shown here is derived from an EMBL/GenBank/DDBJ whole genome shotgun (WGS) entry which is preliminary data.</text>
</comment>
<feature type="compositionally biased region" description="Polar residues" evidence="2">
    <location>
        <begin position="273"/>
        <end position="290"/>
    </location>
</feature>
<dbReference type="GO" id="GO:0005667">
    <property type="term" value="C:transcription regulator complex"/>
    <property type="evidence" value="ECO:0007669"/>
    <property type="project" value="TreeGrafter"/>
</dbReference>
<feature type="coiled-coil region" evidence="1">
    <location>
        <begin position="213"/>
        <end position="270"/>
    </location>
</feature>
<reference evidence="3 4" key="1">
    <citation type="journal article" date="2017" name="PLoS Biol.">
        <title>The sea cucumber genome provides insights into morphological evolution and visceral regeneration.</title>
        <authorList>
            <person name="Zhang X."/>
            <person name="Sun L."/>
            <person name="Yuan J."/>
            <person name="Sun Y."/>
            <person name="Gao Y."/>
            <person name="Zhang L."/>
            <person name="Li S."/>
            <person name="Dai H."/>
            <person name="Hamel J.F."/>
            <person name="Liu C."/>
            <person name="Yu Y."/>
            <person name="Liu S."/>
            <person name="Lin W."/>
            <person name="Guo K."/>
            <person name="Jin S."/>
            <person name="Xu P."/>
            <person name="Storey K.B."/>
            <person name="Huan P."/>
            <person name="Zhang T."/>
            <person name="Zhou Y."/>
            <person name="Zhang J."/>
            <person name="Lin C."/>
            <person name="Li X."/>
            <person name="Xing L."/>
            <person name="Huo D."/>
            <person name="Sun M."/>
            <person name="Wang L."/>
            <person name="Mercier A."/>
            <person name="Li F."/>
            <person name="Yang H."/>
            <person name="Xiang J."/>
        </authorList>
    </citation>
    <scope>NUCLEOTIDE SEQUENCE [LARGE SCALE GENOMIC DNA]</scope>
    <source>
        <strain evidence="3">Shaxun</strain>
        <tissue evidence="3">Muscle</tissue>
    </source>
</reference>
<proteinExistence type="predicted"/>
<dbReference type="PANTHER" id="PTHR12577:SF6">
    <property type="entry name" value="DACHSHUND, ISOFORM B"/>
    <property type="match status" value="1"/>
</dbReference>
<dbReference type="EMBL" id="MRZV01000847">
    <property type="protein sequence ID" value="PIK43483.1"/>
    <property type="molecule type" value="Genomic_DNA"/>
</dbReference>
<dbReference type="GO" id="GO:0005634">
    <property type="term" value="C:nucleus"/>
    <property type="evidence" value="ECO:0007669"/>
    <property type="project" value="TreeGrafter"/>
</dbReference>
<accession>A0A2G8K6A7</accession>
<dbReference type="STRING" id="307972.A0A2G8K6A7"/>
<keyword evidence="4" id="KW-1185">Reference proteome</keyword>
<feature type="region of interest" description="Disordered" evidence="2">
    <location>
        <begin position="272"/>
        <end position="341"/>
    </location>
</feature>
<evidence type="ECO:0000313" key="3">
    <source>
        <dbReference type="EMBL" id="PIK43483.1"/>
    </source>
</evidence>
<dbReference type="PANTHER" id="PTHR12577">
    <property type="entry name" value="DACHSHUND"/>
    <property type="match status" value="1"/>
</dbReference>
<organism evidence="3 4">
    <name type="scientific">Stichopus japonicus</name>
    <name type="common">Sea cucumber</name>
    <dbReference type="NCBI Taxonomy" id="307972"/>
    <lineage>
        <taxon>Eukaryota</taxon>
        <taxon>Metazoa</taxon>
        <taxon>Echinodermata</taxon>
        <taxon>Eleutherozoa</taxon>
        <taxon>Echinozoa</taxon>
        <taxon>Holothuroidea</taxon>
        <taxon>Aspidochirotacea</taxon>
        <taxon>Aspidochirotida</taxon>
        <taxon>Stichopodidae</taxon>
        <taxon>Apostichopus</taxon>
    </lineage>
</organism>
<sequence>MILTNSKSFVIPEAGSCLPFGYDGLATSQYLMAHHPAFLPTSLAMANHLTAMSRPTDHHETSDNEQQSPSPTIAPHHHVMVNGKTSPHNSEASHEAGSSSQSNMVSSDEEGRGKENGDDDDDMSGNEVCSYSNHKIKHTAEKNQSDSHQGSFSVPVTSNSTYRSSPSNPDSMSFHRALSSASDILSSQGPSSMETLLTNIQGLLKVAADNARQQEKHNHLQSAELKLELLREKELRESLGKQLAAEQKRAAILLKRLKKEKKARRRLAEQIGVESTTHVENGEVPSTPTEPVTKVNGDSQRLKNEAFQDSEPKKHEKVDQDSNYEVSMTSEKASLVGYNSH</sequence>
<evidence type="ECO:0000256" key="2">
    <source>
        <dbReference type="SAM" id="MobiDB-lite"/>
    </source>
</evidence>
<keyword evidence="1" id="KW-0175">Coiled coil</keyword>
<feature type="region of interest" description="Disordered" evidence="2">
    <location>
        <begin position="54"/>
        <end position="174"/>
    </location>
</feature>
<protein>
    <submittedName>
        <fullName evidence="3">Putative dachshund-like 1 isoform X8</fullName>
    </submittedName>
</protein>
<feature type="compositionally biased region" description="Basic and acidic residues" evidence="2">
    <location>
        <begin position="300"/>
        <end position="320"/>
    </location>
</feature>
<evidence type="ECO:0000313" key="4">
    <source>
        <dbReference type="Proteomes" id="UP000230750"/>
    </source>
</evidence>
<dbReference type="AlphaFoldDB" id="A0A2G8K6A7"/>
<dbReference type="OrthoDB" id="6436112at2759"/>